<evidence type="ECO:0008006" key="4">
    <source>
        <dbReference type="Google" id="ProtNLM"/>
    </source>
</evidence>
<organism evidence="3">
    <name type="scientific">Vitis vinifera</name>
    <name type="common">Grape</name>
    <dbReference type="NCBI Taxonomy" id="29760"/>
    <lineage>
        <taxon>Eukaryota</taxon>
        <taxon>Viridiplantae</taxon>
        <taxon>Streptophyta</taxon>
        <taxon>Embryophyta</taxon>
        <taxon>Tracheophyta</taxon>
        <taxon>Spermatophyta</taxon>
        <taxon>Magnoliopsida</taxon>
        <taxon>eudicotyledons</taxon>
        <taxon>Gunneridae</taxon>
        <taxon>Pentapetalae</taxon>
        <taxon>rosids</taxon>
        <taxon>Vitales</taxon>
        <taxon>Vitaceae</taxon>
        <taxon>Viteae</taxon>
        <taxon>Vitis</taxon>
    </lineage>
</organism>
<dbReference type="PANTHER" id="PTHR27007">
    <property type="match status" value="1"/>
</dbReference>
<keyword evidence="1" id="KW-0547">Nucleotide-binding</keyword>
<dbReference type="Gene3D" id="1.10.510.10">
    <property type="entry name" value="Transferase(Phosphotransferase) domain 1"/>
    <property type="match status" value="1"/>
</dbReference>
<evidence type="ECO:0000256" key="1">
    <source>
        <dbReference type="ARBA" id="ARBA00022741"/>
    </source>
</evidence>
<proteinExistence type="predicted"/>
<evidence type="ECO:0000313" key="3">
    <source>
        <dbReference type="EMBL" id="CAN71307.1"/>
    </source>
</evidence>
<gene>
    <name evidence="3" type="ORF">VITISV_018195</name>
</gene>
<accession>A5AHD5</accession>
<dbReference type="GO" id="GO:0005524">
    <property type="term" value="F:ATP binding"/>
    <property type="evidence" value="ECO:0007669"/>
    <property type="project" value="UniProtKB-KW"/>
</dbReference>
<dbReference type="InterPro" id="IPR050528">
    <property type="entry name" value="L-type_Lectin-RKs"/>
</dbReference>
<name>A5AHD5_VITVI</name>
<sequence>MQAIYHFKAQEVNNPMLQTVRDLELKRRSCSHYKPVTLKCCGINLLLREFRNTFVQRHPLVISCEFVKGSPRLKITLNGKANKETDVYTFGIVALEICCGRSPVEPIAKEKQIRLVEWVWDLYGLGKLFDDADLRLSNDFDE</sequence>
<keyword evidence="2" id="KW-0067">ATP-binding</keyword>
<dbReference type="SUPFAM" id="SSF56112">
    <property type="entry name" value="Protein kinase-like (PK-like)"/>
    <property type="match status" value="1"/>
</dbReference>
<dbReference type="EMBL" id="AM426806">
    <property type="protein sequence ID" value="CAN71307.1"/>
    <property type="molecule type" value="Genomic_DNA"/>
</dbReference>
<reference evidence="3" key="1">
    <citation type="journal article" date="2007" name="PLoS ONE">
        <title>The first genome sequence of an elite grapevine cultivar (Pinot noir Vitis vinifera L.): coping with a highly heterozygous genome.</title>
        <authorList>
            <person name="Velasco R."/>
            <person name="Zharkikh A."/>
            <person name="Troggio M."/>
            <person name="Cartwright D.A."/>
            <person name="Cestaro A."/>
            <person name="Pruss D."/>
            <person name="Pindo M."/>
            <person name="FitzGerald L.M."/>
            <person name="Vezzulli S."/>
            <person name="Reid J."/>
            <person name="Malacarne G."/>
            <person name="Iliev D."/>
            <person name="Coppola G."/>
            <person name="Wardell B."/>
            <person name="Micheletti D."/>
            <person name="Macalma T."/>
            <person name="Facci M."/>
            <person name="Mitchell J.T."/>
            <person name="Perazzolli M."/>
            <person name="Eldredge G."/>
            <person name="Gatto P."/>
            <person name="Oyzerski R."/>
            <person name="Moretto M."/>
            <person name="Gutin N."/>
            <person name="Stefanini M."/>
            <person name="Chen Y."/>
            <person name="Segala C."/>
            <person name="Davenport C."/>
            <person name="Dematte L."/>
            <person name="Mraz A."/>
            <person name="Battilana J."/>
            <person name="Stormo K."/>
            <person name="Costa F."/>
            <person name="Tao Q."/>
            <person name="Si-Ammour A."/>
            <person name="Harkins T."/>
            <person name="Lackey A."/>
            <person name="Perbost C."/>
            <person name="Taillon B."/>
            <person name="Stella A."/>
            <person name="Solovyev V."/>
            <person name="Fawcett J.A."/>
            <person name="Sterck L."/>
            <person name="Vandepoele K."/>
            <person name="Grando S.M."/>
            <person name="Toppo S."/>
            <person name="Moser C."/>
            <person name="Lanchbury J."/>
            <person name="Bogden R."/>
            <person name="Skolnick M."/>
            <person name="Sgaramella V."/>
            <person name="Bhatnagar S.K."/>
            <person name="Fontana P."/>
            <person name="Gutin A."/>
            <person name="Van de Peer Y."/>
            <person name="Salamini F."/>
            <person name="Viola R."/>
        </authorList>
    </citation>
    <scope>NUCLEOTIDE SEQUENCE</scope>
</reference>
<evidence type="ECO:0000256" key="2">
    <source>
        <dbReference type="ARBA" id="ARBA00022840"/>
    </source>
</evidence>
<dbReference type="AlphaFoldDB" id="A5AHD5"/>
<dbReference type="InterPro" id="IPR011009">
    <property type="entry name" value="Kinase-like_dom_sf"/>
</dbReference>
<protein>
    <recommendedName>
        <fullName evidence="4">LRR receptor-like serine/threonine-protein kinase</fullName>
    </recommendedName>
</protein>